<dbReference type="InterPro" id="IPR019301">
    <property type="entry name" value="Flagellar_prot_FlgJ_N"/>
</dbReference>
<accession>A0A9X2X7V9</accession>
<evidence type="ECO:0000313" key="2">
    <source>
        <dbReference type="EMBL" id="MCT8989295.1"/>
    </source>
</evidence>
<organism evidence="2 3">
    <name type="scientific">Chelativorans petroleitrophicus</name>
    <dbReference type="NCBI Taxonomy" id="2975484"/>
    <lineage>
        <taxon>Bacteria</taxon>
        <taxon>Pseudomonadati</taxon>
        <taxon>Pseudomonadota</taxon>
        <taxon>Alphaproteobacteria</taxon>
        <taxon>Hyphomicrobiales</taxon>
        <taxon>Phyllobacteriaceae</taxon>
        <taxon>Chelativorans</taxon>
    </lineage>
</organism>
<name>A0A9X2X7V9_9HYPH</name>
<sequence length="164" mass="17306">MSILPPGDILLEVTRAADPEAVAAAHARLKAQAVGRSDTFDVPATQAKTARADTKPPEHFVQFEAMVLQTFLKSMLPEETGAHYGKGLAGEMWRDLLADALGMALAERGGIGIAEQVLGSRGAELAGGQAASEVDMATALVQEIERKMAKRLDGEDDPAARKPS</sequence>
<reference evidence="2" key="1">
    <citation type="submission" date="2022-08" db="EMBL/GenBank/DDBJ databases">
        <title>Chelativorans sichuanense sp. nov., a paraffin oil-degrading bacterium isolated from a mixture of oil-based drill cuttings and paddy soil.</title>
        <authorList>
            <person name="Yu J."/>
            <person name="Liu H."/>
            <person name="Chen Q."/>
        </authorList>
    </citation>
    <scope>NUCLEOTIDE SEQUENCE</scope>
    <source>
        <strain evidence="2">SCAU 2101</strain>
    </source>
</reference>
<feature type="domain" description="Flagellar protein FlgJ N-terminal" evidence="1">
    <location>
        <begin position="73"/>
        <end position="117"/>
    </location>
</feature>
<dbReference type="Proteomes" id="UP001149009">
    <property type="component" value="Unassembled WGS sequence"/>
</dbReference>
<dbReference type="AlphaFoldDB" id="A0A9X2X7V9"/>
<protein>
    <submittedName>
        <fullName evidence="2">Rod-binding protein</fullName>
    </submittedName>
</protein>
<evidence type="ECO:0000259" key="1">
    <source>
        <dbReference type="Pfam" id="PF10135"/>
    </source>
</evidence>
<proteinExistence type="predicted"/>
<comment type="caution">
    <text evidence="2">The sequence shown here is derived from an EMBL/GenBank/DDBJ whole genome shotgun (WGS) entry which is preliminary data.</text>
</comment>
<dbReference type="EMBL" id="JAODNV010000004">
    <property type="protein sequence ID" value="MCT8989295.1"/>
    <property type="molecule type" value="Genomic_DNA"/>
</dbReference>
<keyword evidence="3" id="KW-1185">Reference proteome</keyword>
<dbReference type="Pfam" id="PF10135">
    <property type="entry name" value="Rod-binding"/>
    <property type="match status" value="1"/>
</dbReference>
<dbReference type="RefSeq" id="WP_261513999.1">
    <property type="nucleotide sequence ID" value="NZ_JAODNV010000004.1"/>
</dbReference>
<evidence type="ECO:0000313" key="3">
    <source>
        <dbReference type="Proteomes" id="UP001149009"/>
    </source>
</evidence>
<gene>
    <name evidence="2" type="ORF">NYR54_03125</name>
</gene>